<evidence type="ECO:0000313" key="1">
    <source>
        <dbReference type="EMBL" id="CAG8651629.1"/>
    </source>
</evidence>
<name>A0ABN7UQD2_GIGMA</name>
<gene>
    <name evidence="1" type="ORF">GMARGA_LOCUS9386</name>
</gene>
<accession>A0ABN7UQD2</accession>
<feature type="non-terminal residue" evidence="1">
    <location>
        <position position="1"/>
    </location>
</feature>
<protein>
    <submittedName>
        <fullName evidence="1">13681_t:CDS:1</fullName>
    </submittedName>
</protein>
<evidence type="ECO:0000313" key="2">
    <source>
        <dbReference type="Proteomes" id="UP000789901"/>
    </source>
</evidence>
<keyword evidence="2" id="KW-1185">Reference proteome</keyword>
<dbReference type="EMBL" id="CAJVQB010005034">
    <property type="protein sequence ID" value="CAG8651629.1"/>
    <property type="molecule type" value="Genomic_DNA"/>
</dbReference>
<proteinExistence type="predicted"/>
<organism evidence="1 2">
    <name type="scientific">Gigaspora margarita</name>
    <dbReference type="NCBI Taxonomy" id="4874"/>
    <lineage>
        <taxon>Eukaryota</taxon>
        <taxon>Fungi</taxon>
        <taxon>Fungi incertae sedis</taxon>
        <taxon>Mucoromycota</taxon>
        <taxon>Glomeromycotina</taxon>
        <taxon>Glomeromycetes</taxon>
        <taxon>Diversisporales</taxon>
        <taxon>Gigasporaceae</taxon>
        <taxon>Gigaspora</taxon>
    </lineage>
</organism>
<reference evidence="1 2" key="1">
    <citation type="submission" date="2021-06" db="EMBL/GenBank/DDBJ databases">
        <authorList>
            <person name="Kallberg Y."/>
            <person name="Tangrot J."/>
            <person name="Rosling A."/>
        </authorList>
    </citation>
    <scope>NUCLEOTIDE SEQUENCE [LARGE SCALE GENOMIC DNA]</scope>
    <source>
        <strain evidence="1 2">120-4 pot B 10/14</strain>
    </source>
</reference>
<sequence length="49" mass="5734">IAAYLCDKIRIAYYLSSQDKEPVLLADNSFIRHDAECKRRNVDFESKKV</sequence>
<comment type="caution">
    <text evidence="1">The sequence shown here is derived from an EMBL/GenBank/DDBJ whole genome shotgun (WGS) entry which is preliminary data.</text>
</comment>
<dbReference type="Proteomes" id="UP000789901">
    <property type="component" value="Unassembled WGS sequence"/>
</dbReference>